<evidence type="ECO:0000313" key="1">
    <source>
        <dbReference type="EMBL" id="GAO51280.1"/>
    </source>
</evidence>
<dbReference type="Proteomes" id="UP000033140">
    <property type="component" value="Unassembled WGS sequence"/>
</dbReference>
<reference evidence="1 2" key="2">
    <citation type="journal article" date="2014" name="J. Gen. Appl. Microbiol.">
        <title>The early diverging ascomycetous budding yeast Saitoella complicata has three histone deacetylases belonging to the Clr6, Hos2, and Rpd3 lineages.</title>
        <authorList>
            <person name="Nishida H."/>
            <person name="Matsumoto T."/>
            <person name="Kondo S."/>
            <person name="Hamamoto M."/>
            <person name="Yoshikawa H."/>
        </authorList>
    </citation>
    <scope>NUCLEOTIDE SEQUENCE [LARGE SCALE GENOMIC DNA]</scope>
    <source>
        <strain evidence="1 2">NRRL Y-17804</strain>
    </source>
</reference>
<dbReference type="AlphaFoldDB" id="A0A0E9NPC4"/>
<organism evidence="1 2">
    <name type="scientific">Saitoella complicata (strain BCRC 22490 / CBS 7301 / JCM 7358 / NBRC 10748 / NRRL Y-17804)</name>
    <dbReference type="NCBI Taxonomy" id="698492"/>
    <lineage>
        <taxon>Eukaryota</taxon>
        <taxon>Fungi</taxon>
        <taxon>Dikarya</taxon>
        <taxon>Ascomycota</taxon>
        <taxon>Taphrinomycotina</taxon>
        <taxon>Taphrinomycotina incertae sedis</taxon>
        <taxon>Saitoella</taxon>
    </lineage>
</organism>
<accession>A0A0E9NPC4</accession>
<reference evidence="1 2" key="3">
    <citation type="journal article" date="2015" name="Genome Announc.">
        <title>Draft Genome Sequence of the Archiascomycetous Yeast Saitoella complicata.</title>
        <authorList>
            <person name="Yamauchi K."/>
            <person name="Kondo S."/>
            <person name="Hamamoto M."/>
            <person name="Takahashi Y."/>
            <person name="Ogura Y."/>
            <person name="Hayashi T."/>
            <person name="Nishida H."/>
        </authorList>
    </citation>
    <scope>NUCLEOTIDE SEQUENCE [LARGE SCALE GENOMIC DNA]</scope>
    <source>
        <strain evidence="1 2">NRRL Y-17804</strain>
    </source>
</reference>
<name>A0A0E9NPC4_SAICN</name>
<protein>
    <submittedName>
        <fullName evidence="1">Uncharacterized protein</fullName>
    </submittedName>
</protein>
<dbReference type="EMBL" id="BACD03000043">
    <property type="protein sequence ID" value="GAO51280.1"/>
    <property type="molecule type" value="Genomic_DNA"/>
</dbReference>
<evidence type="ECO:0000313" key="2">
    <source>
        <dbReference type="Proteomes" id="UP000033140"/>
    </source>
</evidence>
<reference evidence="1 2" key="1">
    <citation type="journal article" date="2011" name="J. Gen. Appl. Microbiol.">
        <title>Draft genome sequencing of the enigmatic yeast Saitoella complicata.</title>
        <authorList>
            <person name="Nishida H."/>
            <person name="Hamamoto M."/>
            <person name="Sugiyama J."/>
        </authorList>
    </citation>
    <scope>NUCLEOTIDE SEQUENCE [LARGE SCALE GENOMIC DNA]</scope>
    <source>
        <strain evidence="1 2">NRRL Y-17804</strain>
    </source>
</reference>
<proteinExistence type="predicted"/>
<sequence>MPSKRKQATQKRFNRMKAICSTQQRSENIIEVPDEPTPVDLDITIDNFTAMVTVTREPKVKYAQAAFIVNPIKHWADVEVELKEAVLEELRDDQDLPGGITLRDFTAKMSWKVLRRKSRDRDAPWNRLRRELNWKTFVKAVNVKRYHLSPNVRKRSQTAQPRRPKSATVAHLQNIEAGFEGDPAKYDKLAALRALPARWMCSKHHQSICYIHPLSGVHRRVNYMQQDRWAIAVVEPGATVTIERPPISDSVFKDFHEAFQRADIPASTPDSPPSSAGYPMLPTPLSADMVHPFSQGTLAPNPMRGSSPLMGPAADDLDGSLEFVREHLPAYTNFNINYCQAGRN</sequence>
<gene>
    <name evidence="1" type="ORF">G7K_5386-t1</name>
</gene>
<keyword evidence="2" id="KW-1185">Reference proteome</keyword>
<comment type="caution">
    <text evidence="1">The sequence shown here is derived from an EMBL/GenBank/DDBJ whole genome shotgun (WGS) entry which is preliminary data.</text>
</comment>